<protein>
    <submittedName>
        <fullName evidence="1">Uncharacterized protein</fullName>
    </submittedName>
</protein>
<evidence type="ECO:0000313" key="2">
    <source>
        <dbReference type="Proteomes" id="UP000467322"/>
    </source>
</evidence>
<keyword evidence="2" id="KW-1185">Reference proteome</keyword>
<organism evidence="1 2">
    <name type="scientific">Maritimibacter harenae</name>
    <dbReference type="NCBI Taxonomy" id="2606218"/>
    <lineage>
        <taxon>Bacteria</taxon>
        <taxon>Pseudomonadati</taxon>
        <taxon>Pseudomonadota</taxon>
        <taxon>Alphaproteobacteria</taxon>
        <taxon>Rhodobacterales</taxon>
        <taxon>Roseobacteraceae</taxon>
        <taxon>Maritimibacter</taxon>
    </lineage>
</organism>
<dbReference type="RefSeq" id="WP_161352429.1">
    <property type="nucleotide sequence ID" value="NZ_WTUX01000019.1"/>
</dbReference>
<reference evidence="1 2" key="1">
    <citation type="submission" date="2019-12" db="EMBL/GenBank/DDBJ databases">
        <title>Maritimibacter sp. nov. sp. isolated from sea sand.</title>
        <authorList>
            <person name="Kim J."/>
            <person name="Jeong S.E."/>
            <person name="Jung H.S."/>
            <person name="Jeon C.O."/>
        </authorList>
    </citation>
    <scope>NUCLEOTIDE SEQUENCE [LARGE SCALE GENOMIC DNA]</scope>
    <source>
        <strain evidence="1 2">DP07</strain>
    </source>
</reference>
<evidence type="ECO:0000313" key="1">
    <source>
        <dbReference type="EMBL" id="MZR14298.1"/>
    </source>
</evidence>
<comment type="caution">
    <text evidence="1">The sequence shown here is derived from an EMBL/GenBank/DDBJ whole genome shotgun (WGS) entry which is preliminary data.</text>
</comment>
<sequence>MKKDDDLVAWLNALDDQQRRTLARHLDMTQDESGDDETRTNLIEAALAMLKSDPVGNPPRVN</sequence>
<proteinExistence type="predicted"/>
<dbReference type="EMBL" id="WTUX01000019">
    <property type="protein sequence ID" value="MZR14298.1"/>
    <property type="molecule type" value="Genomic_DNA"/>
</dbReference>
<name>A0A845M6U7_9RHOB</name>
<dbReference type="Proteomes" id="UP000467322">
    <property type="component" value="Unassembled WGS sequence"/>
</dbReference>
<accession>A0A845M6U7</accession>
<dbReference type="AlphaFoldDB" id="A0A845M6U7"/>
<gene>
    <name evidence="1" type="ORF">GQE99_14860</name>
</gene>